<evidence type="ECO:0008006" key="3">
    <source>
        <dbReference type="Google" id="ProtNLM"/>
    </source>
</evidence>
<protein>
    <recommendedName>
        <fullName evidence="3">Myb-like domain-containing protein</fullName>
    </recommendedName>
</protein>
<dbReference type="GeneID" id="19899855"/>
<sequence length="438" mass="48129">MISDNYASPAAQPVISVEQDEAYGFGDLYVRSAGESILHESPLVPHGSMGSAQPEAPAVPLYTIPVSPYGSSIAASGLRSNGTFSYHQDLAHSSAPFAGPVSNSDMNVPRSWASASVDNHPAWSNQTFLPGQFQWHPQPTYTGSFVPLEITRPLPQAASYEHAMVRQGIPPAYFGTLPQFAPSGFPSLAQGSQPGSLETFTPYMPQGNSFPQQNLQPTRMDTMPGAAWPQDYPAMGHMLLPAVPYMAEPHDYSLSYGSDTTWTEQYTSPDSYDMSMSPDTAPAFGFETPQDSPEEAGYMPPATAKAAAAERHASKDALLLRLKREGKSYRQIKAEGAFTETESTLRGRLRNLVKPKEKRVRKPIWTAKDLELLKRGARRCRNGKRQTNDDSEDSGDDAEINEKKVAWRLVSEYIESNGGTYQFGNTTCKKKWCAIMKR</sequence>
<reference evidence="2" key="1">
    <citation type="submission" date="2012-06" db="EMBL/GenBank/DDBJ databases">
        <title>The genome sequence of Coniosporium apollinis CBS 100218.</title>
        <authorList>
            <consortium name="The Broad Institute Genome Sequencing Platform"/>
            <person name="Cuomo C."/>
            <person name="Gorbushina A."/>
            <person name="Noack S."/>
            <person name="Walker B."/>
            <person name="Young S.K."/>
            <person name="Zeng Q."/>
            <person name="Gargeya S."/>
            <person name="Fitzgerald M."/>
            <person name="Haas B."/>
            <person name="Abouelleil A."/>
            <person name="Alvarado L."/>
            <person name="Arachchi H.M."/>
            <person name="Berlin A.M."/>
            <person name="Chapman S.B."/>
            <person name="Goldberg J."/>
            <person name="Griggs A."/>
            <person name="Gujja S."/>
            <person name="Hansen M."/>
            <person name="Howarth C."/>
            <person name="Imamovic A."/>
            <person name="Larimer J."/>
            <person name="McCowan C."/>
            <person name="Montmayeur A."/>
            <person name="Murphy C."/>
            <person name="Neiman D."/>
            <person name="Pearson M."/>
            <person name="Priest M."/>
            <person name="Roberts A."/>
            <person name="Saif S."/>
            <person name="Shea T."/>
            <person name="Sisk P."/>
            <person name="Sykes S."/>
            <person name="Wortman J."/>
            <person name="Nusbaum C."/>
            <person name="Birren B."/>
        </authorList>
    </citation>
    <scope>NUCLEOTIDE SEQUENCE [LARGE SCALE GENOMIC DNA]</scope>
    <source>
        <strain evidence="2">CBS 100218</strain>
    </source>
</reference>
<name>R7YN39_CONA1</name>
<dbReference type="HOGENOM" id="CLU_625573_0_0_1"/>
<dbReference type="eggNOG" id="ENOG502SRZH">
    <property type="taxonomic scope" value="Eukaryota"/>
</dbReference>
<dbReference type="STRING" id="1168221.R7YN39"/>
<dbReference type="AlphaFoldDB" id="R7YN39"/>
<dbReference type="RefSeq" id="XP_007778634.1">
    <property type="nucleotide sequence ID" value="XM_007780444.1"/>
</dbReference>
<dbReference type="EMBL" id="JH767562">
    <property type="protein sequence ID" value="EON63317.1"/>
    <property type="molecule type" value="Genomic_DNA"/>
</dbReference>
<organism evidence="1 2">
    <name type="scientific">Coniosporium apollinis (strain CBS 100218)</name>
    <name type="common">Rock-inhabiting black yeast</name>
    <dbReference type="NCBI Taxonomy" id="1168221"/>
    <lineage>
        <taxon>Eukaryota</taxon>
        <taxon>Fungi</taxon>
        <taxon>Dikarya</taxon>
        <taxon>Ascomycota</taxon>
        <taxon>Pezizomycotina</taxon>
        <taxon>Dothideomycetes</taxon>
        <taxon>Dothideomycetes incertae sedis</taxon>
        <taxon>Coniosporium</taxon>
    </lineage>
</organism>
<accession>R7YN39</accession>
<keyword evidence="2" id="KW-1185">Reference proteome</keyword>
<gene>
    <name evidence="1" type="ORF">W97_02544</name>
</gene>
<evidence type="ECO:0000313" key="2">
    <source>
        <dbReference type="Proteomes" id="UP000016924"/>
    </source>
</evidence>
<proteinExistence type="predicted"/>
<dbReference type="Proteomes" id="UP000016924">
    <property type="component" value="Unassembled WGS sequence"/>
</dbReference>
<dbReference type="OrthoDB" id="3439209at2759"/>
<evidence type="ECO:0000313" key="1">
    <source>
        <dbReference type="EMBL" id="EON63317.1"/>
    </source>
</evidence>